<accession>A0A9Q8QG23</accession>
<keyword evidence="3" id="KW-1185">Reference proteome</keyword>
<dbReference type="InterPro" id="IPR051532">
    <property type="entry name" value="Ester_Hydrolysis_Enzymes"/>
</dbReference>
<dbReference type="Gene3D" id="3.40.50.1110">
    <property type="entry name" value="SGNH hydrolase"/>
    <property type="match status" value="1"/>
</dbReference>
<dbReference type="OrthoDB" id="2119228at2759"/>
<evidence type="ECO:0000313" key="3">
    <source>
        <dbReference type="Proteomes" id="UP000829364"/>
    </source>
</evidence>
<name>A0A9Q8QG23_9HYPO</name>
<dbReference type="EMBL" id="CP086357">
    <property type="protein sequence ID" value="UNI18597.1"/>
    <property type="molecule type" value="Genomic_DNA"/>
</dbReference>
<reference evidence="2" key="1">
    <citation type="submission" date="2021-11" db="EMBL/GenBank/DDBJ databases">
        <title>Purpureocillium_takamizusanense_genome.</title>
        <authorList>
            <person name="Nguyen N.-H."/>
        </authorList>
    </citation>
    <scope>NUCLEOTIDE SEQUENCE</scope>
    <source>
        <strain evidence="2">PT3</strain>
    </source>
</reference>
<evidence type="ECO:0000256" key="1">
    <source>
        <dbReference type="SAM" id="MobiDB-lite"/>
    </source>
</evidence>
<proteinExistence type="predicted"/>
<dbReference type="GO" id="GO:0004622">
    <property type="term" value="F:phosphatidylcholine lysophospholipase activity"/>
    <property type="evidence" value="ECO:0007669"/>
    <property type="project" value="TreeGrafter"/>
</dbReference>
<dbReference type="AlphaFoldDB" id="A0A9Q8QG23"/>
<dbReference type="InterPro" id="IPR036514">
    <property type="entry name" value="SGNH_hydro_sf"/>
</dbReference>
<dbReference type="RefSeq" id="XP_047842078.1">
    <property type="nucleotide sequence ID" value="XM_047986098.1"/>
</dbReference>
<organism evidence="2 3">
    <name type="scientific">Purpureocillium takamizusanense</name>
    <dbReference type="NCBI Taxonomy" id="2060973"/>
    <lineage>
        <taxon>Eukaryota</taxon>
        <taxon>Fungi</taxon>
        <taxon>Dikarya</taxon>
        <taxon>Ascomycota</taxon>
        <taxon>Pezizomycotina</taxon>
        <taxon>Sordariomycetes</taxon>
        <taxon>Hypocreomycetidae</taxon>
        <taxon>Hypocreales</taxon>
        <taxon>Ophiocordycipitaceae</taxon>
        <taxon>Purpureocillium</taxon>
    </lineage>
</organism>
<evidence type="ECO:0000313" key="2">
    <source>
        <dbReference type="EMBL" id="UNI18597.1"/>
    </source>
</evidence>
<evidence type="ECO:0008006" key="4">
    <source>
        <dbReference type="Google" id="ProtNLM"/>
    </source>
</evidence>
<sequence>MNPNHAISTEGNDPQAAADRLGKLVNQMIKECPDATILVAMIVNTCDPNQSGATQQYQSLIPGIAKERRDAGHHVLAVDFTTFEKNMLQDCIHPTNEGYRVLGDYWYDFITQIPRDWIQDPAGKDPDRQGGINENGGLDKNIPPPDWGKSPVQKTSKDFIRDAFRRGNGNTHGTCIGKPSFRATGQIALGIGHNGDWKYQKYWTEAGKQEFMTDEITMQGYTI</sequence>
<feature type="region of interest" description="Disordered" evidence="1">
    <location>
        <begin position="118"/>
        <end position="154"/>
    </location>
</feature>
<gene>
    <name evidence="2" type="ORF">JDV02_004853</name>
</gene>
<dbReference type="GeneID" id="72066804"/>
<dbReference type="SUPFAM" id="SSF52266">
    <property type="entry name" value="SGNH hydrolase"/>
    <property type="match status" value="1"/>
</dbReference>
<protein>
    <recommendedName>
        <fullName evidence="4">SGNH hydrolase-type esterase domain-containing protein</fullName>
    </recommendedName>
</protein>
<dbReference type="Proteomes" id="UP000829364">
    <property type="component" value="Chromosome 4"/>
</dbReference>
<dbReference type="PANTHER" id="PTHR30383">
    <property type="entry name" value="THIOESTERASE 1/PROTEASE 1/LYSOPHOSPHOLIPASE L1"/>
    <property type="match status" value="1"/>
</dbReference>
<dbReference type="KEGG" id="ptkz:JDV02_004853"/>
<dbReference type="PANTHER" id="PTHR30383:SF5">
    <property type="entry name" value="SGNH HYDROLASE-TYPE ESTERASE DOMAIN-CONTAINING PROTEIN"/>
    <property type="match status" value="1"/>
</dbReference>